<dbReference type="RefSeq" id="WP_191911935.1">
    <property type="nucleotide sequence ID" value="NZ_JABUXR010000020.1"/>
</dbReference>
<dbReference type="Pfam" id="PF00293">
    <property type="entry name" value="NUDIX"/>
    <property type="match status" value="1"/>
</dbReference>
<keyword evidence="7 12" id="KW-0378">Hydrolase</keyword>
<sequence>MKKQIEVVGAAIINENRQILASKRNDDRVLGTLWEFPGGKIKVGETPEEALRRELREEFNDSIKVGKVVCQPSVYDYNFGEVHLTVYFAKLITHHFNLVAHSKLKWCDQQDLLKLNWTAADLPIAKCINKMNLKEVHI</sequence>
<dbReference type="InterPro" id="IPR020476">
    <property type="entry name" value="Nudix_hydrolase"/>
</dbReference>
<keyword evidence="9" id="KW-0234">DNA repair</keyword>
<evidence type="ECO:0000256" key="11">
    <source>
        <dbReference type="ARBA" id="ARBA00038905"/>
    </source>
</evidence>
<dbReference type="InterPro" id="IPR020084">
    <property type="entry name" value="NUDIX_hydrolase_CS"/>
</dbReference>
<dbReference type="Proteomes" id="UP000645007">
    <property type="component" value="Unassembled WGS sequence"/>
</dbReference>
<dbReference type="PANTHER" id="PTHR47707">
    <property type="entry name" value="8-OXO-DGTP DIPHOSPHATASE"/>
    <property type="match status" value="1"/>
</dbReference>
<evidence type="ECO:0000256" key="2">
    <source>
        <dbReference type="ARBA" id="ARBA00005582"/>
    </source>
</evidence>
<dbReference type="InterPro" id="IPR015797">
    <property type="entry name" value="NUDIX_hydrolase-like_dom_sf"/>
</dbReference>
<dbReference type="Gene3D" id="3.90.79.10">
    <property type="entry name" value="Nucleoside Triphosphate Pyrophosphohydrolase"/>
    <property type="match status" value="1"/>
</dbReference>
<keyword evidence="4" id="KW-0235">DNA replication</keyword>
<dbReference type="SUPFAM" id="SSF55811">
    <property type="entry name" value="Nudix"/>
    <property type="match status" value="1"/>
</dbReference>
<dbReference type="PROSITE" id="PS51462">
    <property type="entry name" value="NUDIX"/>
    <property type="match status" value="1"/>
</dbReference>
<accession>A0ABR8ZLN9</accession>
<dbReference type="PANTHER" id="PTHR47707:SF1">
    <property type="entry name" value="NUDIX HYDROLASE FAMILY PROTEIN"/>
    <property type="match status" value="1"/>
</dbReference>
<evidence type="ECO:0000259" key="13">
    <source>
        <dbReference type="PROSITE" id="PS51462"/>
    </source>
</evidence>
<dbReference type="EMBL" id="JABUXR010000020">
    <property type="protein sequence ID" value="MBD8086220.1"/>
    <property type="molecule type" value="Genomic_DNA"/>
</dbReference>
<keyword evidence="5" id="KW-0479">Metal-binding</keyword>
<evidence type="ECO:0000256" key="9">
    <source>
        <dbReference type="ARBA" id="ARBA00023204"/>
    </source>
</evidence>
<evidence type="ECO:0000256" key="10">
    <source>
        <dbReference type="ARBA" id="ARBA00035861"/>
    </source>
</evidence>
<organism evidence="14 15">
    <name type="scientific">Limosilactobacillus urinaemulieris</name>
    <dbReference type="NCBI Taxonomy" id="2742600"/>
    <lineage>
        <taxon>Bacteria</taxon>
        <taxon>Bacillati</taxon>
        <taxon>Bacillota</taxon>
        <taxon>Bacilli</taxon>
        <taxon>Lactobacillales</taxon>
        <taxon>Lactobacillaceae</taxon>
        <taxon>Limosilactobacillus</taxon>
    </lineage>
</organism>
<keyword evidence="6" id="KW-0227">DNA damage</keyword>
<evidence type="ECO:0000256" key="3">
    <source>
        <dbReference type="ARBA" id="ARBA00022457"/>
    </source>
</evidence>
<comment type="catalytic activity">
    <reaction evidence="10">
        <text>8-oxo-dGTP + H2O = 8-oxo-dGMP + diphosphate + H(+)</text>
        <dbReference type="Rhea" id="RHEA:31575"/>
        <dbReference type="ChEBI" id="CHEBI:15377"/>
        <dbReference type="ChEBI" id="CHEBI:15378"/>
        <dbReference type="ChEBI" id="CHEBI:33019"/>
        <dbReference type="ChEBI" id="CHEBI:63224"/>
        <dbReference type="ChEBI" id="CHEBI:77896"/>
        <dbReference type="EC" id="3.6.1.55"/>
    </reaction>
</comment>
<gene>
    <name evidence="14" type="ORF">HUK45_08275</name>
</gene>
<feature type="domain" description="Nudix hydrolase" evidence="13">
    <location>
        <begin position="3"/>
        <end position="132"/>
    </location>
</feature>
<dbReference type="EC" id="3.6.1.55" evidence="11"/>
<protein>
    <recommendedName>
        <fullName evidence="11">8-oxo-dGTP diphosphatase</fullName>
        <ecNumber evidence="11">3.6.1.55</ecNumber>
    </recommendedName>
</protein>
<comment type="similarity">
    <text evidence="2 12">Belongs to the Nudix hydrolase family.</text>
</comment>
<proteinExistence type="inferred from homology"/>
<evidence type="ECO:0000256" key="4">
    <source>
        <dbReference type="ARBA" id="ARBA00022705"/>
    </source>
</evidence>
<keyword evidence="8" id="KW-0460">Magnesium</keyword>
<dbReference type="CDD" id="cd03425">
    <property type="entry name" value="NUDIX_MutT_NudA_like"/>
    <property type="match status" value="1"/>
</dbReference>
<evidence type="ECO:0000256" key="1">
    <source>
        <dbReference type="ARBA" id="ARBA00001946"/>
    </source>
</evidence>
<dbReference type="PRINTS" id="PR00502">
    <property type="entry name" value="NUDIXFAMILY"/>
</dbReference>
<evidence type="ECO:0000256" key="7">
    <source>
        <dbReference type="ARBA" id="ARBA00022801"/>
    </source>
</evidence>
<evidence type="ECO:0000256" key="5">
    <source>
        <dbReference type="ARBA" id="ARBA00022723"/>
    </source>
</evidence>
<evidence type="ECO:0000256" key="8">
    <source>
        <dbReference type="ARBA" id="ARBA00022842"/>
    </source>
</evidence>
<evidence type="ECO:0000256" key="12">
    <source>
        <dbReference type="RuleBase" id="RU003476"/>
    </source>
</evidence>
<evidence type="ECO:0000313" key="15">
    <source>
        <dbReference type="Proteomes" id="UP000645007"/>
    </source>
</evidence>
<keyword evidence="3" id="KW-0515">Mutator protein</keyword>
<evidence type="ECO:0000256" key="6">
    <source>
        <dbReference type="ARBA" id="ARBA00022763"/>
    </source>
</evidence>
<dbReference type="InterPro" id="IPR000086">
    <property type="entry name" value="NUDIX_hydrolase_dom"/>
</dbReference>
<comment type="cofactor">
    <cofactor evidence="1">
        <name>Mg(2+)</name>
        <dbReference type="ChEBI" id="CHEBI:18420"/>
    </cofactor>
</comment>
<comment type="caution">
    <text evidence="14">The sequence shown here is derived from an EMBL/GenBank/DDBJ whole genome shotgun (WGS) entry which is preliminary data.</text>
</comment>
<name>A0ABR8ZLN9_9LACO</name>
<reference evidence="14 15" key="1">
    <citation type="submission" date="2020-06" db="EMBL/GenBank/DDBJ databases">
        <title>Limosilactobacillus sp. nov.</title>
        <authorList>
            <person name="Ksiezarek M."/>
            <person name="Goncalves Ribeiro T."/>
            <person name="Rocha J."/>
            <person name="Grosso F."/>
            <person name="Peixe L."/>
        </authorList>
    </citation>
    <scope>NUCLEOTIDE SEQUENCE [LARGE SCALE GENOMIC DNA]</scope>
    <source>
        <strain evidence="15">c9Ua_26_M</strain>
    </source>
</reference>
<dbReference type="InterPro" id="IPR047127">
    <property type="entry name" value="MutT-like"/>
</dbReference>
<dbReference type="PROSITE" id="PS00893">
    <property type="entry name" value="NUDIX_BOX"/>
    <property type="match status" value="1"/>
</dbReference>
<evidence type="ECO:0000313" key="14">
    <source>
        <dbReference type="EMBL" id="MBD8086220.1"/>
    </source>
</evidence>
<keyword evidence="15" id="KW-1185">Reference proteome</keyword>